<dbReference type="RefSeq" id="WP_321553942.1">
    <property type="nucleotide sequence ID" value="NZ_JAXIVU010000013.1"/>
</dbReference>
<keyword evidence="9" id="KW-0739">Sodium transport</keyword>
<keyword evidence="4 11" id="KW-0812">Transmembrane</keyword>
<evidence type="ECO:0000313" key="13">
    <source>
        <dbReference type="EMBL" id="MDY7219855.1"/>
    </source>
</evidence>
<name>A0ABU5GU26_9GAMM</name>
<evidence type="ECO:0000256" key="10">
    <source>
        <dbReference type="ARBA" id="ARBA00025753"/>
    </source>
</evidence>
<keyword evidence="14" id="KW-1185">Reference proteome</keyword>
<keyword evidence="5 11" id="KW-1133">Transmembrane helix</keyword>
<keyword evidence="2" id="KW-0813">Transport</keyword>
<feature type="transmembrane region" description="Helical" evidence="11">
    <location>
        <begin position="148"/>
        <end position="167"/>
    </location>
</feature>
<keyword evidence="6" id="KW-0915">Sodium</keyword>
<dbReference type="EMBL" id="JAXIVU010000013">
    <property type="protein sequence ID" value="MDY7219855.1"/>
    <property type="molecule type" value="Genomic_DNA"/>
</dbReference>
<feature type="transmembrane region" description="Helical" evidence="11">
    <location>
        <begin position="187"/>
        <end position="207"/>
    </location>
</feature>
<evidence type="ECO:0000256" key="1">
    <source>
        <dbReference type="ARBA" id="ARBA00004141"/>
    </source>
</evidence>
<evidence type="ECO:0000256" key="6">
    <source>
        <dbReference type="ARBA" id="ARBA00023053"/>
    </source>
</evidence>
<dbReference type="Proteomes" id="UP001294570">
    <property type="component" value="Unassembled WGS sequence"/>
</dbReference>
<accession>A0ABU5GU26</accession>
<organism evidence="13 14">
    <name type="scientific">Denitrificimonas halotolerans</name>
    <dbReference type="NCBI Taxonomy" id="3098930"/>
    <lineage>
        <taxon>Bacteria</taxon>
        <taxon>Pseudomonadati</taxon>
        <taxon>Pseudomonadota</taxon>
        <taxon>Gammaproteobacteria</taxon>
        <taxon>Pseudomonadales</taxon>
        <taxon>Pseudomonadaceae</taxon>
        <taxon>Denitrificimonas</taxon>
    </lineage>
</organism>
<feature type="transmembrane region" description="Helical" evidence="11">
    <location>
        <begin position="389"/>
        <end position="413"/>
    </location>
</feature>
<feature type="transmembrane region" description="Helical" evidence="11">
    <location>
        <begin position="109"/>
        <end position="141"/>
    </location>
</feature>
<dbReference type="InterPro" id="IPR004680">
    <property type="entry name" value="Cit_transptr-like_dom"/>
</dbReference>
<protein>
    <submittedName>
        <fullName evidence="13">Sodium:proton antiporter NhaD</fullName>
    </submittedName>
</protein>
<sequence>MLVTEMETALLVLSFLGFLSIVVEDFTKIDKAKTTLFFGTLVWVLYFIAPPNGFTTPELMHSLNENLLEIATLWLFLMAAMTFVAYVSHKGVIDGIVNRLMPTHMSERRLMLVTGLFAFAFSSMADNITATLVCITVLVSLNLSTDKLLRYIVLVVFAVNSGGAALITGDVTTLMIFLAGKVKIADLILLSLPALTAVLFLSFALSWSLKGQVVLVKREVIIPTGDRIIAGLFLATIIGTIAANVAFGIPPVLSFLFGLALMFMAVHFLNKDEPILEYVRKIEFDTLLFFLGVLLLVGMLKELNVLEHFPTLYEKLPVIVANYSVGLFSALIDNVPLTAALLKSGIEMSKGEWLTLTYSVGVGGSLLAIGSAAGVVAMSKIPALSFIAYLRYFGYLLMAYSVGFLAVVAISYLL</sequence>
<evidence type="ECO:0000256" key="5">
    <source>
        <dbReference type="ARBA" id="ARBA00022989"/>
    </source>
</evidence>
<feature type="transmembrane region" description="Helical" evidence="11">
    <location>
        <begin position="67"/>
        <end position="89"/>
    </location>
</feature>
<gene>
    <name evidence="13" type="primary">nhaD</name>
    <name evidence="13" type="ORF">TOI97_09810</name>
</gene>
<comment type="similarity">
    <text evidence="10">Belongs to the NhaD Na(+)/H(+) (TC 2.A.62) antiporter family.</text>
</comment>
<feature type="transmembrane region" description="Helical" evidence="11">
    <location>
        <begin position="282"/>
        <end position="300"/>
    </location>
</feature>
<dbReference type="InterPro" id="IPR045016">
    <property type="entry name" value="NhaD-like"/>
</dbReference>
<proteinExistence type="inferred from homology"/>
<evidence type="ECO:0000256" key="11">
    <source>
        <dbReference type="SAM" id="Phobius"/>
    </source>
</evidence>
<reference evidence="13 14" key="1">
    <citation type="submission" date="2023-12" db="EMBL/GenBank/DDBJ databases">
        <title>Denitrificimonas halotolerans sp. nov.,a novel species isolated from landfill leachate.</title>
        <authorList>
            <person name="Wang S."/>
        </authorList>
    </citation>
    <scope>NUCLEOTIDE SEQUENCE [LARGE SCALE GENOMIC DNA]</scope>
    <source>
        <strain evidence="13 14">JX-1</strain>
    </source>
</reference>
<dbReference type="NCBIfam" id="NF038006">
    <property type="entry name" value="NhaD_1"/>
    <property type="match status" value="2"/>
</dbReference>
<evidence type="ECO:0000313" key="14">
    <source>
        <dbReference type="Proteomes" id="UP001294570"/>
    </source>
</evidence>
<evidence type="ECO:0000256" key="4">
    <source>
        <dbReference type="ARBA" id="ARBA00022692"/>
    </source>
</evidence>
<keyword evidence="8 11" id="KW-0472">Membrane</keyword>
<feature type="transmembrane region" description="Helical" evidence="11">
    <location>
        <begin position="320"/>
        <end position="342"/>
    </location>
</feature>
<keyword evidence="3" id="KW-0050">Antiport</keyword>
<feature type="domain" description="Citrate transporter-like" evidence="12">
    <location>
        <begin position="27"/>
        <end position="350"/>
    </location>
</feature>
<dbReference type="PANTHER" id="PTHR43269:SF2">
    <property type="entry name" value="SODIUM_PROTON ANTIPORTER 1-RELATED"/>
    <property type="match status" value="1"/>
</dbReference>
<evidence type="ECO:0000256" key="7">
    <source>
        <dbReference type="ARBA" id="ARBA00023065"/>
    </source>
</evidence>
<keyword evidence="7" id="KW-0406">Ion transport</keyword>
<evidence type="ECO:0000259" key="12">
    <source>
        <dbReference type="Pfam" id="PF03600"/>
    </source>
</evidence>
<dbReference type="PANTHER" id="PTHR43269">
    <property type="entry name" value="SODIUM/PROTON ANTIPORTER 1-RELATED"/>
    <property type="match status" value="1"/>
</dbReference>
<feature type="transmembrane region" description="Helical" evidence="11">
    <location>
        <begin position="228"/>
        <end position="247"/>
    </location>
</feature>
<dbReference type="Pfam" id="PF03600">
    <property type="entry name" value="CitMHS"/>
    <property type="match status" value="1"/>
</dbReference>
<comment type="subcellular location">
    <subcellularLocation>
        <location evidence="1">Membrane</location>
        <topology evidence="1">Multi-pass membrane protein</topology>
    </subcellularLocation>
</comment>
<evidence type="ECO:0000256" key="2">
    <source>
        <dbReference type="ARBA" id="ARBA00022448"/>
    </source>
</evidence>
<comment type="caution">
    <text evidence="13">The sequence shown here is derived from an EMBL/GenBank/DDBJ whole genome shotgun (WGS) entry which is preliminary data.</text>
</comment>
<evidence type="ECO:0000256" key="3">
    <source>
        <dbReference type="ARBA" id="ARBA00022449"/>
    </source>
</evidence>
<feature type="transmembrane region" description="Helical" evidence="11">
    <location>
        <begin position="253"/>
        <end position="270"/>
    </location>
</feature>
<evidence type="ECO:0000256" key="8">
    <source>
        <dbReference type="ARBA" id="ARBA00023136"/>
    </source>
</evidence>
<evidence type="ECO:0000256" key="9">
    <source>
        <dbReference type="ARBA" id="ARBA00023201"/>
    </source>
</evidence>
<feature type="transmembrane region" description="Helical" evidence="11">
    <location>
        <begin position="354"/>
        <end position="377"/>
    </location>
</feature>
<feature type="transmembrane region" description="Helical" evidence="11">
    <location>
        <begin position="34"/>
        <end position="55"/>
    </location>
</feature>